<dbReference type="EMBL" id="CAJVQC010021016">
    <property type="protein sequence ID" value="CAG8711325.1"/>
    <property type="molecule type" value="Genomic_DNA"/>
</dbReference>
<dbReference type="Proteomes" id="UP000789920">
    <property type="component" value="Unassembled WGS sequence"/>
</dbReference>
<comment type="caution">
    <text evidence="1">The sequence shown here is derived from an EMBL/GenBank/DDBJ whole genome shotgun (WGS) entry which is preliminary data.</text>
</comment>
<reference evidence="1" key="1">
    <citation type="submission" date="2021-06" db="EMBL/GenBank/DDBJ databases">
        <authorList>
            <person name="Kallberg Y."/>
            <person name="Tangrot J."/>
            <person name="Rosling A."/>
        </authorList>
    </citation>
    <scope>NUCLEOTIDE SEQUENCE</scope>
    <source>
        <strain evidence="1">MA461A</strain>
    </source>
</reference>
<keyword evidence="2" id="KW-1185">Reference proteome</keyword>
<name>A0ACA9PIX3_9GLOM</name>
<evidence type="ECO:0000313" key="2">
    <source>
        <dbReference type="Proteomes" id="UP000789920"/>
    </source>
</evidence>
<accession>A0ACA9PIX3</accession>
<feature type="non-terminal residue" evidence="1">
    <location>
        <position position="140"/>
    </location>
</feature>
<gene>
    <name evidence="1" type="ORF">RPERSI_LOCUS10562</name>
</gene>
<proteinExistence type="predicted"/>
<protein>
    <submittedName>
        <fullName evidence="1">19174_t:CDS:1</fullName>
    </submittedName>
</protein>
<evidence type="ECO:0000313" key="1">
    <source>
        <dbReference type="EMBL" id="CAG8711325.1"/>
    </source>
</evidence>
<sequence length="140" mass="15961">MQSELDLLKQCITKLKDENAEVKAENAELKHENTKLKQIIEENAEFKAKIVKLERAIDKIEKQDQSINNDSQRELAHSCQVNTPKQIVNTTIRPCLSTANVIRSDINQESKKNLIVKQELMQQLSVIIGRASIAKNKEIL</sequence>
<organism evidence="1 2">
    <name type="scientific">Racocetra persica</name>
    <dbReference type="NCBI Taxonomy" id="160502"/>
    <lineage>
        <taxon>Eukaryota</taxon>
        <taxon>Fungi</taxon>
        <taxon>Fungi incertae sedis</taxon>
        <taxon>Mucoromycota</taxon>
        <taxon>Glomeromycotina</taxon>
        <taxon>Glomeromycetes</taxon>
        <taxon>Diversisporales</taxon>
        <taxon>Gigasporaceae</taxon>
        <taxon>Racocetra</taxon>
    </lineage>
</organism>